<comment type="caution">
    <text evidence="11">The sequence shown here is derived from an EMBL/GenBank/DDBJ whole genome shotgun (WGS) entry which is preliminary data.</text>
</comment>
<feature type="transmembrane region" description="Helical" evidence="9">
    <location>
        <begin position="154"/>
        <end position="175"/>
    </location>
</feature>
<accession>A0A1Y5F792</accession>
<evidence type="ECO:0000313" key="12">
    <source>
        <dbReference type="Proteomes" id="UP000196531"/>
    </source>
</evidence>
<comment type="similarity">
    <text evidence="8">Belongs to the exbB/tolQ family.</text>
</comment>
<gene>
    <name evidence="11" type="ORF">A9Q84_10525</name>
</gene>
<keyword evidence="7 9" id="KW-0472">Membrane</keyword>
<evidence type="ECO:0000256" key="5">
    <source>
        <dbReference type="ARBA" id="ARBA00022927"/>
    </source>
</evidence>
<reference evidence="12" key="1">
    <citation type="journal article" date="2017" name="Proc. Natl. Acad. Sci. U.S.A.">
        <title>Simulation of Deepwater Horizon oil plume reveals substrate specialization within a complex community of hydrocarbon-degraders.</title>
        <authorList>
            <person name="Hu P."/>
            <person name="Dubinsky E.A."/>
            <person name="Probst A.J."/>
            <person name="Wang J."/>
            <person name="Sieber C.M.K."/>
            <person name="Tom L.M."/>
            <person name="Gardinali P."/>
            <person name="Banfield J.F."/>
            <person name="Atlas R.M."/>
            <person name="Andersen G.L."/>
        </authorList>
    </citation>
    <scope>NUCLEOTIDE SEQUENCE [LARGE SCALE GENOMIC DNA]</scope>
</reference>
<feature type="domain" description="MotA/TolQ/ExbB proton channel" evidence="10">
    <location>
        <begin position="84"/>
        <end position="186"/>
    </location>
</feature>
<evidence type="ECO:0000256" key="3">
    <source>
        <dbReference type="ARBA" id="ARBA00022475"/>
    </source>
</evidence>
<proteinExistence type="inferred from homology"/>
<sequence>MFELFVAGGFIMYPLLICSLLVWFVTFEKMWFLHQLNKELVILFDKGQHLLSEKKIHEAKGLSYSVHPLIGVPYLTLFEGETLDKDQWNSRMGRRLVDTRQGLKKSIWIIGTVGASAPFIGLFGTVVGIIKSFQSIATSGKSGFAVVAGGLSEALVATAAGIVVAVMAVVLFNYFQNRLSNVNTDIKNRMQDLMDLL</sequence>
<keyword evidence="3" id="KW-1003">Cell membrane</keyword>
<evidence type="ECO:0000256" key="7">
    <source>
        <dbReference type="ARBA" id="ARBA00023136"/>
    </source>
</evidence>
<evidence type="ECO:0000259" key="10">
    <source>
        <dbReference type="Pfam" id="PF01618"/>
    </source>
</evidence>
<evidence type="ECO:0000256" key="2">
    <source>
        <dbReference type="ARBA" id="ARBA00022448"/>
    </source>
</evidence>
<evidence type="ECO:0000256" key="6">
    <source>
        <dbReference type="ARBA" id="ARBA00022989"/>
    </source>
</evidence>
<feature type="transmembrane region" description="Helical" evidence="9">
    <location>
        <begin position="6"/>
        <end position="27"/>
    </location>
</feature>
<evidence type="ECO:0000256" key="9">
    <source>
        <dbReference type="SAM" id="Phobius"/>
    </source>
</evidence>
<protein>
    <recommendedName>
        <fullName evidence="10">MotA/TolQ/ExbB proton channel domain-containing protein</fullName>
    </recommendedName>
</protein>
<dbReference type="PANTHER" id="PTHR30625">
    <property type="entry name" value="PROTEIN TOLQ"/>
    <property type="match status" value="1"/>
</dbReference>
<dbReference type="InterPro" id="IPR002898">
    <property type="entry name" value="MotA_ExbB_proton_chnl"/>
</dbReference>
<dbReference type="Pfam" id="PF01618">
    <property type="entry name" value="MotA_ExbB"/>
    <property type="match status" value="1"/>
</dbReference>
<organism evidence="11 12">
    <name type="scientific">Halobacteriovorax marinus</name>
    <dbReference type="NCBI Taxonomy" id="97084"/>
    <lineage>
        <taxon>Bacteria</taxon>
        <taxon>Pseudomonadati</taxon>
        <taxon>Bdellovibrionota</taxon>
        <taxon>Bacteriovoracia</taxon>
        <taxon>Bacteriovoracales</taxon>
        <taxon>Halobacteriovoraceae</taxon>
        <taxon>Halobacteriovorax</taxon>
    </lineage>
</organism>
<keyword evidence="2 8" id="KW-0813">Transport</keyword>
<keyword evidence="4 9" id="KW-0812">Transmembrane</keyword>
<dbReference type="Proteomes" id="UP000196531">
    <property type="component" value="Unassembled WGS sequence"/>
</dbReference>
<dbReference type="EMBL" id="MAAO01000006">
    <property type="protein sequence ID" value="OUR96767.1"/>
    <property type="molecule type" value="Genomic_DNA"/>
</dbReference>
<name>A0A1Y5F792_9BACT</name>
<keyword evidence="5 8" id="KW-0653">Protein transport</keyword>
<dbReference type="GO" id="GO:0005886">
    <property type="term" value="C:plasma membrane"/>
    <property type="evidence" value="ECO:0007669"/>
    <property type="project" value="UniProtKB-SubCell"/>
</dbReference>
<feature type="transmembrane region" description="Helical" evidence="9">
    <location>
        <begin position="107"/>
        <end position="134"/>
    </location>
</feature>
<dbReference type="PANTHER" id="PTHR30625:SF15">
    <property type="entry name" value="BIOPOLYMER TRANSPORT PROTEIN EXBB"/>
    <property type="match status" value="1"/>
</dbReference>
<comment type="subcellular location">
    <subcellularLocation>
        <location evidence="1">Cell membrane</location>
        <topology evidence="1">Multi-pass membrane protein</topology>
    </subcellularLocation>
    <subcellularLocation>
        <location evidence="8">Membrane</location>
        <topology evidence="8">Multi-pass membrane protein</topology>
    </subcellularLocation>
</comment>
<dbReference type="GO" id="GO:0017038">
    <property type="term" value="P:protein import"/>
    <property type="evidence" value="ECO:0007669"/>
    <property type="project" value="TreeGrafter"/>
</dbReference>
<evidence type="ECO:0000256" key="8">
    <source>
        <dbReference type="RuleBase" id="RU004057"/>
    </source>
</evidence>
<evidence type="ECO:0000256" key="1">
    <source>
        <dbReference type="ARBA" id="ARBA00004651"/>
    </source>
</evidence>
<evidence type="ECO:0000256" key="4">
    <source>
        <dbReference type="ARBA" id="ARBA00022692"/>
    </source>
</evidence>
<keyword evidence="6 9" id="KW-1133">Transmembrane helix</keyword>
<dbReference type="InterPro" id="IPR050790">
    <property type="entry name" value="ExbB/TolQ_transport"/>
</dbReference>
<evidence type="ECO:0000313" key="11">
    <source>
        <dbReference type="EMBL" id="OUR96767.1"/>
    </source>
</evidence>
<dbReference type="AlphaFoldDB" id="A0A1Y5F792"/>